<dbReference type="EC" id="4.1.1.-" evidence="5"/>
<comment type="similarity">
    <text evidence="1">Belongs to the UbiD family.</text>
</comment>
<feature type="domain" description="3-octaprenyl-4-hydroxybenzoate carboxy-lyase-like N-terminal" evidence="3">
    <location>
        <begin position="10"/>
        <end position="86"/>
    </location>
</feature>
<dbReference type="InterPro" id="IPR002830">
    <property type="entry name" value="UbiD"/>
</dbReference>
<feature type="domain" description="3-octaprenyl-4-hydroxybenzoate carboxy-lyase-like C-terminal" evidence="4">
    <location>
        <begin position="304"/>
        <end position="428"/>
    </location>
</feature>
<name>A0A9X7J0U3_9FIRM</name>
<dbReference type="PANTHER" id="PTHR30108:SF21">
    <property type="entry name" value="4-HYDROXYBENZOATE DECARBOXYLASE"/>
    <property type="match status" value="1"/>
</dbReference>
<dbReference type="Proteomes" id="UP000239430">
    <property type="component" value="Unassembled WGS sequence"/>
</dbReference>
<organism evidence="5 6">
    <name type="scientific">Neomoorella stamsii</name>
    <dbReference type="NCBI Taxonomy" id="1266720"/>
    <lineage>
        <taxon>Bacteria</taxon>
        <taxon>Bacillati</taxon>
        <taxon>Bacillota</taxon>
        <taxon>Clostridia</taxon>
        <taxon>Neomoorellales</taxon>
        <taxon>Neomoorellaceae</taxon>
        <taxon>Neomoorella</taxon>
    </lineage>
</organism>
<dbReference type="GO" id="GO:0016831">
    <property type="term" value="F:carboxy-lyase activity"/>
    <property type="evidence" value="ECO:0007669"/>
    <property type="project" value="InterPro"/>
</dbReference>
<dbReference type="InterPro" id="IPR049381">
    <property type="entry name" value="UbiD-like_C"/>
</dbReference>
<comment type="caution">
    <text evidence="5">The sequence shown here is derived from an EMBL/GenBank/DDBJ whole genome shotgun (WGS) entry which is preliminary data.</text>
</comment>
<dbReference type="NCBIfam" id="TIGR00148">
    <property type="entry name" value="UbiD family decarboxylase"/>
    <property type="match status" value="1"/>
</dbReference>
<keyword evidence="5" id="KW-0456">Lyase</keyword>
<dbReference type="Gene3D" id="3.40.1670.10">
    <property type="entry name" value="UbiD C-terminal domain-like"/>
    <property type="match status" value="1"/>
</dbReference>
<accession>A0A9X7J0U3</accession>
<evidence type="ECO:0000256" key="1">
    <source>
        <dbReference type="ARBA" id="ARBA00010021"/>
    </source>
</evidence>
<dbReference type="AlphaFoldDB" id="A0A9X7J0U3"/>
<gene>
    <name evidence="5" type="primary">ubiD_5</name>
    <name evidence="5" type="ORF">MOST_33300</name>
</gene>
<dbReference type="RefSeq" id="WP_054937919.1">
    <property type="nucleotide sequence ID" value="NZ_PVXL01000080.1"/>
</dbReference>
<evidence type="ECO:0000313" key="6">
    <source>
        <dbReference type="Proteomes" id="UP000239430"/>
    </source>
</evidence>
<dbReference type="SUPFAM" id="SSF50475">
    <property type="entry name" value="FMN-binding split barrel"/>
    <property type="match status" value="1"/>
</dbReference>
<dbReference type="GO" id="GO:0005737">
    <property type="term" value="C:cytoplasm"/>
    <property type="evidence" value="ECO:0007669"/>
    <property type="project" value="TreeGrafter"/>
</dbReference>
<dbReference type="Pfam" id="PF20695">
    <property type="entry name" value="UbiD_N"/>
    <property type="match status" value="1"/>
</dbReference>
<dbReference type="InterPro" id="IPR049383">
    <property type="entry name" value="UbiD-like_N"/>
</dbReference>
<sequence>MPYKDLREYLKALEEHHDLLRVKKPIDTYLEVGKVLRKLYSQEGPAVIFENPIGSDVPLVGAVYSTRSKALLAFESDEEHIMDKVLAGMKRPLAPVLKDKGECQENVILDNIDLSRFPIPFYTPKDGGRYLTAAITVSKDPETGVPDIGIYRWQVIGPDRLSFLAQPFHRFGKNLAKAKKLGLPFEAALVIGTDPVLAYTTQFKVPDNTNDWFLAGGLRGEPVELVKCKTVDLEVPATAEVVLELKINYEEEVMEGPFGEYTGYYTPASLKPTARVTAITHRDNPLFLGLLTGKPVNEVHILKQIPFEASFYDFLKPQFPSVKKVAIPPCGGVSFYVVIAIQQRYAGEARQVIMAALSHTIRPKWVVVVDDDINVQDLNDVNWALSFHVRPKDDIFIIDNVPAGPLDPVVRESAQLTKRLLSAVGIDATRPFGEGFPALVEVPGWEDYDLNQLNK</sequence>
<evidence type="ECO:0000259" key="3">
    <source>
        <dbReference type="Pfam" id="PF20695"/>
    </source>
</evidence>
<feature type="domain" description="3-octaprenyl-4-hydroxybenzoate carboxy-lyase-like Rift-related" evidence="2">
    <location>
        <begin position="98"/>
        <end position="295"/>
    </location>
</feature>
<evidence type="ECO:0000259" key="2">
    <source>
        <dbReference type="Pfam" id="PF01977"/>
    </source>
</evidence>
<evidence type="ECO:0000259" key="4">
    <source>
        <dbReference type="Pfam" id="PF20696"/>
    </source>
</evidence>
<protein>
    <submittedName>
        <fullName evidence="5">3-octaprenyl-4-hydroxybenzoate carboxy-lyase</fullName>
        <ecNumber evidence="5">4.1.1.-</ecNumber>
    </submittedName>
</protein>
<dbReference type="InterPro" id="IPR048304">
    <property type="entry name" value="UbiD_Rift_dom"/>
</dbReference>
<evidence type="ECO:0000313" key="5">
    <source>
        <dbReference type="EMBL" id="PRR68671.1"/>
    </source>
</evidence>
<reference evidence="5 6" key="1">
    <citation type="submission" date="2018-03" db="EMBL/GenBank/DDBJ databases">
        <title>Genome sequence of Moorella stamsii DSM 26217.</title>
        <authorList>
            <person name="Poehlein A."/>
            <person name="Daniel R."/>
        </authorList>
    </citation>
    <scope>NUCLEOTIDE SEQUENCE [LARGE SCALE GENOMIC DNA]</scope>
    <source>
        <strain evidence="6">DSM 26217</strain>
    </source>
</reference>
<dbReference type="EMBL" id="PVXL01000080">
    <property type="protein sequence ID" value="PRR68671.1"/>
    <property type="molecule type" value="Genomic_DNA"/>
</dbReference>
<dbReference type="SUPFAM" id="SSF143968">
    <property type="entry name" value="UbiD C-terminal domain-like"/>
    <property type="match status" value="1"/>
</dbReference>
<dbReference type="Pfam" id="PF20696">
    <property type="entry name" value="UbiD_C"/>
    <property type="match status" value="1"/>
</dbReference>
<proteinExistence type="inferred from homology"/>
<dbReference type="PANTHER" id="PTHR30108">
    <property type="entry name" value="3-OCTAPRENYL-4-HYDROXYBENZOATE CARBOXY-LYASE-RELATED"/>
    <property type="match status" value="1"/>
</dbReference>
<keyword evidence="6" id="KW-1185">Reference proteome</keyword>
<dbReference type="Pfam" id="PF01977">
    <property type="entry name" value="UbiD"/>
    <property type="match status" value="1"/>
</dbReference>